<proteinExistence type="predicted"/>
<reference evidence="2" key="1">
    <citation type="journal article" date="2023" name="Front. Plant Sci.">
        <title>Chromosomal-level genome assembly of Melastoma candidum provides insights into trichome evolution.</title>
        <authorList>
            <person name="Zhong Y."/>
            <person name="Wu W."/>
            <person name="Sun C."/>
            <person name="Zou P."/>
            <person name="Liu Y."/>
            <person name="Dai S."/>
            <person name="Zhou R."/>
        </authorList>
    </citation>
    <scope>NUCLEOTIDE SEQUENCE [LARGE SCALE GENOMIC DNA]</scope>
</reference>
<evidence type="ECO:0000313" key="1">
    <source>
        <dbReference type="EMBL" id="KAI4367097.1"/>
    </source>
</evidence>
<organism evidence="1 2">
    <name type="scientific">Melastoma candidum</name>
    <dbReference type="NCBI Taxonomy" id="119954"/>
    <lineage>
        <taxon>Eukaryota</taxon>
        <taxon>Viridiplantae</taxon>
        <taxon>Streptophyta</taxon>
        <taxon>Embryophyta</taxon>
        <taxon>Tracheophyta</taxon>
        <taxon>Spermatophyta</taxon>
        <taxon>Magnoliopsida</taxon>
        <taxon>eudicotyledons</taxon>
        <taxon>Gunneridae</taxon>
        <taxon>Pentapetalae</taxon>
        <taxon>rosids</taxon>
        <taxon>malvids</taxon>
        <taxon>Myrtales</taxon>
        <taxon>Melastomataceae</taxon>
        <taxon>Melastomatoideae</taxon>
        <taxon>Melastomateae</taxon>
        <taxon>Melastoma</taxon>
    </lineage>
</organism>
<gene>
    <name evidence="1" type="ORF">MLD38_022869</name>
</gene>
<sequence>MNFSKMGFDGGDEDDRVLISYIRRHLLGDDDDYFLGNNFHYHLDHGFSNVSWLEQPQEADRDVVVLQQGGQIPQGEGGDFEAAATEDPVIGYETPKETIIWQPSEKRRHYRGVRRRPWGKYAAEIRDPKKGGARIWLGTYETPEDAAVAYDHAAFRMRGTKAKLNFPHLIGSDGYEPVRVRPKRRLSGTEASGSKKVAESERKRNLGRKPGTKNNEGCGRSGSDKAILSGGGSSPGEEVSSMSQTPPWITALVIKLWLDAPKLWQDWGIQFLVVLSLFGQTFLVLLGRKRKHLTSLFILFLIWAAYVLSLNVATIALGKLTTLPPLKDPNDKVLLGLLAPVLLMHLGNPDNITAFSIEELQIGLRQILSIVGSVVLVVWVLIQSWDDNNQEVSRLFIPLFLAGATTTGGWVWGLNSVFRGNSNVTFQDLDFYDEKESFLNLEKETDWTKLAEPAKIILRAFYRFDCLKPHIPDWPYHPIFVTLEHAKINEDNADEVFQATEIELSFMYDTLYTRAPILYTWLGTTGCNFKVCCIASVVWIFSASNDVNWHDNNTRYTFVILVAVLTYELYQTVRIPFSDWAVVKMIRLRYIRIMWTIIDFVATIRISRKRWSGTMGQLNLFDYSHRAVFWKPVKKLLLLFKIEEVCKKHWIFERVEIPKFFKGKLLCYMNKFEENRKEQPFTMRGDWTFEIYQITKGGALSSSIEQGFDKSIITWHIATEICLQLLNVYDREDNGPRFVQMISNYMMYLAALRPQLLSLTTTDITVRYARKKIDPLTDLSLRSFEDVRNDWLQNIEIEDGSSREIDHRETQKNNDSDTLEIDETIITSKWDVLSDARKLAKELQDMDDEKWEVMGSIWTEMLCYAAYHCQVYHHSKMLWFGGELITHVWLILLHKTDKYRIKDKNDALRTLLKHKKKKGLKTFLCF</sequence>
<name>A0ACB9QJV2_9MYRT</name>
<dbReference type="EMBL" id="CM042885">
    <property type="protein sequence ID" value="KAI4367097.1"/>
    <property type="molecule type" value="Genomic_DNA"/>
</dbReference>
<keyword evidence="2" id="KW-1185">Reference proteome</keyword>
<comment type="caution">
    <text evidence="1">The sequence shown here is derived from an EMBL/GenBank/DDBJ whole genome shotgun (WGS) entry which is preliminary data.</text>
</comment>
<protein>
    <submittedName>
        <fullName evidence="1">Uncharacterized protein</fullName>
    </submittedName>
</protein>
<dbReference type="Proteomes" id="UP001057402">
    <property type="component" value="Chromosome 6"/>
</dbReference>
<accession>A0ACB9QJV2</accession>
<evidence type="ECO:0000313" key="2">
    <source>
        <dbReference type="Proteomes" id="UP001057402"/>
    </source>
</evidence>